<dbReference type="GO" id="GO:0009229">
    <property type="term" value="P:thiamine diphosphate biosynthetic process"/>
    <property type="evidence" value="ECO:0007669"/>
    <property type="project" value="UniProtKB-UniRule"/>
</dbReference>
<dbReference type="Proteomes" id="UP000184035">
    <property type="component" value="Unassembled WGS sequence"/>
</dbReference>
<evidence type="ECO:0000256" key="2">
    <source>
        <dbReference type="ARBA" id="ARBA00001946"/>
    </source>
</evidence>
<evidence type="ECO:0000256" key="1">
    <source>
        <dbReference type="ARBA" id="ARBA00001771"/>
    </source>
</evidence>
<dbReference type="RefSeq" id="WP_072892326.1">
    <property type="nucleotide sequence ID" value="NZ_FQVM01000001.1"/>
</dbReference>
<evidence type="ECO:0000256" key="6">
    <source>
        <dbReference type="ARBA" id="ARBA00022741"/>
    </source>
</evidence>
<evidence type="ECO:0000256" key="7">
    <source>
        <dbReference type="ARBA" id="ARBA00022777"/>
    </source>
</evidence>
<dbReference type="EMBL" id="FQVM01000001">
    <property type="protein sequence ID" value="SHE35518.1"/>
    <property type="molecule type" value="Genomic_DNA"/>
</dbReference>
<dbReference type="SUPFAM" id="SSF53613">
    <property type="entry name" value="Ribokinase-like"/>
    <property type="match status" value="1"/>
</dbReference>
<proteinExistence type="inferred from homology"/>
<dbReference type="AlphaFoldDB" id="A0A1M4STL3"/>
<evidence type="ECO:0000256" key="11">
    <source>
        <dbReference type="HAMAP-Rule" id="MF_00228"/>
    </source>
</evidence>
<dbReference type="EC" id="2.7.1.50" evidence="11"/>
<evidence type="ECO:0000313" key="13">
    <source>
        <dbReference type="Proteomes" id="UP000184035"/>
    </source>
</evidence>
<keyword evidence="5 11" id="KW-0479">Metal-binding</keyword>
<dbReference type="InterPro" id="IPR000417">
    <property type="entry name" value="Hyethyz_kinase"/>
</dbReference>
<evidence type="ECO:0000256" key="5">
    <source>
        <dbReference type="ARBA" id="ARBA00022723"/>
    </source>
</evidence>
<comment type="catalytic activity">
    <reaction evidence="1 11">
        <text>5-(2-hydroxyethyl)-4-methylthiazole + ATP = 4-methyl-5-(2-phosphooxyethyl)-thiazole + ADP + H(+)</text>
        <dbReference type="Rhea" id="RHEA:24212"/>
        <dbReference type="ChEBI" id="CHEBI:15378"/>
        <dbReference type="ChEBI" id="CHEBI:17957"/>
        <dbReference type="ChEBI" id="CHEBI:30616"/>
        <dbReference type="ChEBI" id="CHEBI:58296"/>
        <dbReference type="ChEBI" id="CHEBI:456216"/>
        <dbReference type="EC" id="2.7.1.50"/>
    </reaction>
</comment>
<dbReference type="STRING" id="1533.SAMN05443638_101167"/>
<evidence type="ECO:0000256" key="10">
    <source>
        <dbReference type="ARBA" id="ARBA00022977"/>
    </source>
</evidence>
<evidence type="ECO:0000256" key="9">
    <source>
        <dbReference type="ARBA" id="ARBA00022842"/>
    </source>
</evidence>
<organism evidence="12 13">
    <name type="scientific">Clostridium fallax</name>
    <dbReference type="NCBI Taxonomy" id="1533"/>
    <lineage>
        <taxon>Bacteria</taxon>
        <taxon>Bacillati</taxon>
        <taxon>Bacillota</taxon>
        <taxon>Clostridia</taxon>
        <taxon>Eubacteriales</taxon>
        <taxon>Clostridiaceae</taxon>
        <taxon>Clostridium</taxon>
    </lineage>
</organism>
<dbReference type="InterPro" id="IPR029056">
    <property type="entry name" value="Ribokinase-like"/>
</dbReference>
<evidence type="ECO:0000256" key="8">
    <source>
        <dbReference type="ARBA" id="ARBA00022840"/>
    </source>
</evidence>
<dbReference type="PRINTS" id="PR01099">
    <property type="entry name" value="HYETHTZKNASE"/>
</dbReference>
<accession>A0A1M4STL3</accession>
<gene>
    <name evidence="11" type="primary">thiM</name>
    <name evidence="12" type="ORF">SAMN05443638_101167</name>
</gene>
<dbReference type="Gene3D" id="3.40.1190.20">
    <property type="match status" value="1"/>
</dbReference>
<keyword evidence="4 11" id="KW-0808">Transferase</keyword>
<dbReference type="GO" id="GO:0004417">
    <property type="term" value="F:hydroxyethylthiazole kinase activity"/>
    <property type="evidence" value="ECO:0007669"/>
    <property type="project" value="UniProtKB-UniRule"/>
</dbReference>
<dbReference type="GO" id="GO:0000287">
    <property type="term" value="F:magnesium ion binding"/>
    <property type="evidence" value="ECO:0007669"/>
    <property type="project" value="UniProtKB-UniRule"/>
</dbReference>
<sequence>MKFYNVYKYKKNLENKEPLIHCITNLVTISDMAQVLTTAGARPLMAHSSKESGDITSISDGLVLNIGTLDDLQKDGMIAAFKAALKNNIPVVIDPVGVHATEYRKEFLKELLSIGNPTVIKGNLSEIKSIVKMNSSFKGIDCLEGEEGLSSDVIEKTKDFSKERNIIIVVSGKRDLVILGEKTFVVDNGSSLMGKVTGSGCFLGALLAAFVASVSEREKVNKEEQLYASLSSVVFWGLCGEVAESNLEKNEGIFSFKHRLLDNISLITEENIKKGEKISEEF</sequence>
<keyword evidence="13" id="KW-1185">Reference proteome</keyword>
<dbReference type="NCBIfam" id="NF006830">
    <property type="entry name" value="PRK09355.1"/>
    <property type="match status" value="1"/>
</dbReference>
<keyword evidence="6 11" id="KW-0547">Nucleotide-binding</keyword>
<feature type="binding site" evidence="11">
    <location>
        <position position="45"/>
    </location>
    <ligand>
        <name>substrate</name>
    </ligand>
</feature>
<protein>
    <recommendedName>
        <fullName evidence="11">Hydroxyethylthiazole kinase</fullName>
        <ecNumber evidence="11">2.7.1.50</ecNumber>
    </recommendedName>
    <alternativeName>
        <fullName evidence="11">4-methyl-5-beta-hydroxyethylthiazole kinase</fullName>
        <shortName evidence="11">TH kinase</shortName>
        <shortName evidence="11">Thz kinase</shortName>
    </alternativeName>
</protein>
<keyword evidence="8 11" id="KW-0067">ATP-binding</keyword>
<comment type="cofactor">
    <cofactor evidence="2 11">
        <name>Mg(2+)</name>
        <dbReference type="ChEBI" id="CHEBI:18420"/>
    </cofactor>
</comment>
<name>A0A1M4STL3_9CLOT</name>
<keyword evidence="7 11" id="KW-0418">Kinase</keyword>
<dbReference type="UniPathway" id="UPA00060">
    <property type="reaction ID" value="UER00139"/>
</dbReference>
<dbReference type="OrthoDB" id="9778146at2"/>
<feature type="binding site" evidence="11">
    <location>
        <position position="198"/>
    </location>
    <ligand>
        <name>substrate</name>
    </ligand>
</feature>
<feature type="binding site" evidence="11">
    <location>
        <position position="121"/>
    </location>
    <ligand>
        <name>ATP</name>
        <dbReference type="ChEBI" id="CHEBI:30616"/>
    </ligand>
</feature>
<comment type="pathway">
    <text evidence="3 11">Cofactor biosynthesis; thiamine diphosphate biosynthesis; 4-methyl-5-(2-phosphoethyl)-thiazole from 5-(2-hydroxyethyl)-4-methylthiazole: step 1/1.</text>
</comment>
<reference evidence="12 13" key="1">
    <citation type="submission" date="2016-11" db="EMBL/GenBank/DDBJ databases">
        <authorList>
            <person name="Jaros S."/>
            <person name="Januszkiewicz K."/>
            <person name="Wedrychowicz H."/>
        </authorList>
    </citation>
    <scope>NUCLEOTIDE SEQUENCE [LARGE SCALE GENOMIC DNA]</scope>
    <source>
        <strain evidence="12 13">DSM 2631</strain>
    </source>
</reference>
<comment type="function">
    <text evidence="11">Catalyzes the phosphorylation of the hydroxyl group of 4-methyl-5-beta-hydroxyethylthiazole (THZ).</text>
</comment>
<evidence type="ECO:0000313" key="12">
    <source>
        <dbReference type="EMBL" id="SHE35518.1"/>
    </source>
</evidence>
<dbReference type="CDD" id="cd01170">
    <property type="entry name" value="THZ_kinase"/>
    <property type="match status" value="1"/>
</dbReference>
<dbReference type="GO" id="GO:0005524">
    <property type="term" value="F:ATP binding"/>
    <property type="evidence" value="ECO:0007669"/>
    <property type="project" value="UniProtKB-UniRule"/>
</dbReference>
<comment type="similarity">
    <text evidence="11">Belongs to the Thz kinase family.</text>
</comment>
<dbReference type="GO" id="GO:0009228">
    <property type="term" value="P:thiamine biosynthetic process"/>
    <property type="evidence" value="ECO:0007669"/>
    <property type="project" value="UniProtKB-KW"/>
</dbReference>
<evidence type="ECO:0000256" key="3">
    <source>
        <dbReference type="ARBA" id="ARBA00004868"/>
    </source>
</evidence>
<dbReference type="PIRSF" id="PIRSF000513">
    <property type="entry name" value="Thz_kinase"/>
    <property type="match status" value="1"/>
</dbReference>
<dbReference type="Pfam" id="PF02110">
    <property type="entry name" value="HK"/>
    <property type="match status" value="1"/>
</dbReference>
<evidence type="ECO:0000256" key="4">
    <source>
        <dbReference type="ARBA" id="ARBA00022679"/>
    </source>
</evidence>
<dbReference type="HAMAP" id="MF_00228">
    <property type="entry name" value="Thz_kinase"/>
    <property type="match status" value="1"/>
</dbReference>
<keyword evidence="9 11" id="KW-0460">Magnesium</keyword>
<keyword evidence="10 11" id="KW-0784">Thiamine biosynthesis</keyword>
<feature type="binding site" evidence="11">
    <location>
        <position position="171"/>
    </location>
    <ligand>
        <name>ATP</name>
        <dbReference type="ChEBI" id="CHEBI:30616"/>
    </ligand>
</feature>